<dbReference type="EMBL" id="BAAAEI010000015">
    <property type="protein sequence ID" value="GAA0361691.1"/>
    <property type="molecule type" value="Genomic_DNA"/>
</dbReference>
<dbReference type="RefSeq" id="WP_343845679.1">
    <property type="nucleotide sequence ID" value="NZ_BAAAEI010000015.1"/>
</dbReference>
<evidence type="ECO:0000313" key="2">
    <source>
        <dbReference type="Proteomes" id="UP001501757"/>
    </source>
</evidence>
<dbReference type="Proteomes" id="UP001501757">
    <property type="component" value="Unassembled WGS sequence"/>
</dbReference>
<accession>A0ABN0XED5</accession>
<sequence length="152" mass="17512">MRHLLLLLLFICELGWACSQNYLEGWSAEDKFLLAVEEAELVFVGKVVRLYRQPGQADLVKGYTGFVFEVQEGIKGNHSTFIDATLTPQCGINGLPWFEEDQYWPTEIGQRFVVAGRKRENEIAVFAVWHYQEGEPHMYRVRISANKKITTN</sequence>
<organism evidence="1 2">
    <name type="scientific">Bowmanella denitrificans</name>
    <dbReference type="NCBI Taxonomy" id="366582"/>
    <lineage>
        <taxon>Bacteria</taxon>
        <taxon>Pseudomonadati</taxon>
        <taxon>Pseudomonadota</taxon>
        <taxon>Gammaproteobacteria</taxon>
        <taxon>Alteromonadales</taxon>
        <taxon>Alteromonadaceae</taxon>
        <taxon>Bowmanella</taxon>
    </lineage>
</organism>
<keyword evidence="2" id="KW-1185">Reference proteome</keyword>
<evidence type="ECO:0000313" key="1">
    <source>
        <dbReference type="EMBL" id="GAA0361691.1"/>
    </source>
</evidence>
<reference evidence="1 2" key="1">
    <citation type="journal article" date="2019" name="Int. J. Syst. Evol. Microbiol.">
        <title>The Global Catalogue of Microorganisms (GCM) 10K type strain sequencing project: providing services to taxonomists for standard genome sequencing and annotation.</title>
        <authorList>
            <consortium name="The Broad Institute Genomics Platform"/>
            <consortium name="The Broad Institute Genome Sequencing Center for Infectious Disease"/>
            <person name="Wu L."/>
            <person name="Ma J."/>
        </authorList>
    </citation>
    <scope>NUCLEOTIDE SEQUENCE [LARGE SCALE GENOMIC DNA]</scope>
    <source>
        <strain evidence="1 2">JCM 13378</strain>
    </source>
</reference>
<proteinExistence type="predicted"/>
<protein>
    <recommendedName>
        <fullName evidence="3">Lipoprotein</fullName>
    </recommendedName>
</protein>
<comment type="caution">
    <text evidence="1">The sequence shown here is derived from an EMBL/GenBank/DDBJ whole genome shotgun (WGS) entry which is preliminary data.</text>
</comment>
<gene>
    <name evidence="1" type="ORF">GCM10009092_27580</name>
</gene>
<name>A0ABN0XED5_9ALTE</name>
<evidence type="ECO:0008006" key="3">
    <source>
        <dbReference type="Google" id="ProtNLM"/>
    </source>
</evidence>